<keyword evidence="6 10" id="KW-1133">Transmembrane helix</keyword>
<dbReference type="GO" id="GO:0006895">
    <property type="term" value="P:Golgi to endosome transport"/>
    <property type="evidence" value="ECO:0007669"/>
    <property type="project" value="TreeGrafter"/>
</dbReference>
<evidence type="ECO:0000313" key="12">
    <source>
        <dbReference type="Proteomes" id="UP001153365"/>
    </source>
</evidence>
<dbReference type="GO" id="GO:0005802">
    <property type="term" value="C:trans-Golgi network"/>
    <property type="evidence" value="ECO:0007669"/>
    <property type="project" value="TreeGrafter"/>
</dbReference>
<dbReference type="InterPro" id="IPR019185">
    <property type="entry name" value="Integral_membrane_SYS1-rel"/>
</dbReference>
<keyword evidence="4 10" id="KW-0812">Transmembrane</keyword>
<proteinExistence type="inferred from homology"/>
<dbReference type="PANTHER" id="PTHR12952:SF0">
    <property type="entry name" value="PROTEIN SYS1 HOMOLOG"/>
    <property type="match status" value="1"/>
</dbReference>
<keyword evidence="8 10" id="KW-0472">Membrane</keyword>
<reference evidence="11" key="1">
    <citation type="submission" date="2022-06" db="EMBL/GenBank/DDBJ databases">
        <authorList>
            <consortium name="SYNGENTA / RWTH Aachen University"/>
        </authorList>
    </citation>
    <scope>NUCLEOTIDE SEQUENCE</scope>
</reference>
<evidence type="ECO:0000256" key="4">
    <source>
        <dbReference type="ARBA" id="ARBA00022692"/>
    </source>
</evidence>
<name>A0AAV0AGS7_PHAPC</name>
<dbReference type="Pfam" id="PF09801">
    <property type="entry name" value="SYS1"/>
    <property type="match status" value="1"/>
</dbReference>
<feature type="compositionally biased region" description="Low complexity" evidence="9">
    <location>
        <begin position="14"/>
        <end position="40"/>
    </location>
</feature>
<dbReference type="Proteomes" id="UP001153365">
    <property type="component" value="Unassembled WGS sequence"/>
</dbReference>
<comment type="subcellular location">
    <subcellularLocation>
        <location evidence="1">Golgi apparatus membrane</location>
        <topology evidence="1">Multi-pass membrane protein</topology>
    </subcellularLocation>
</comment>
<evidence type="ECO:0000256" key="3">
    <source>
        <dbReference type="ARBA" id="ARBA00022448"/>
    </source>
</evidence>
<feature type="transmembrane region" description="Helical" evidence="10">
    <location>
        <begin position="294"/>
        <end position="311"/>
    </location>
</feature>
<comment type="similarity">
    <text evidence="2">Belongs to the SYS1 family.</text>
</comment>
<accession>A0AAV0AGS7</accession>
<feature type="region of interest" description="Disordered" evidence="9">
    <location>
        <begin position="13"/>
        <end position="59"/>
    </location>
</feature>
<keyword evidence="7" id="KW-0333">Golgi apparatus</keyword>
<gene>
    <name evidence="11" type="ORF">PPACK8108_LOCUS1060</name>
</gene>
<dbReference type="GO" id="GO:0034067">
    <property type="term" value="P:protein localization to Golgi apparatus"/>
    <property type="evidence" value="ECO:0007669"/>
    <property type="project" value="TreeGrafter"/>
</dbReference>
<evidence type="ECO:0000256" key="7">
    <source>
        <dbReference type="ARBA" id="ARBA00023034"/>
    </source>
</evidence>
<evidence type="ECO:0000256" key="2">
    <source>
        <dbReference type="ARBA" id="ARBA00008160"/>
    </source>
</evidence>
<evidence type="ECO:0000256" key="1">
    <source>
        <dbReference type="ARBA" id="ARBA00004653"/>
    </source>
</evidence>
<sequence length="362" mass="41022">MMTSPLRQLETIKSTTAATTTAATTATTTSSPSSSSTPPTVLRQTPREQSQQTSQLKSDTKNFRIQGWDPILIIAQILAIQSLHYLTLSIITPPILQLFSSPIPLELEGGPSNVAMIMDWRELIGIGTIDQSLNLNHQHSQRTWENGNYVHGKLLPPSLGRKPSTSKKFNPRDGIFKRLNHRRISMRSDLGGGTVDDGFRGVGVVVERSYDEIIDKNLISNQTLVNLSSPKDPAADSRRSWVLSISWFMSSMIGVLFLYQIVRRPIHIMDHSLTICLNHLILTTYYSSRFPNSIWFYFVMITSSIFQIVWSENLCVRREMREGLGVGWKVDQRPDDLPIKINSNIKNNLNSNHHQYDRIYEV</sequence>
<organism evidence="11 12">
    <name type="scientific">Phakopsora pachyrhizi</name>
    <name type="common">Asian soybean rust disease fungus</name>
    <dbReference type="NCBI Taxonomy" id="170000"/>
    <lineage>
        <taxon>Eukaryota</taxon>
        <taxon>Fungi</taxon>
        <taxon>Dikarya</taxon>
        <taxon>Basidiomycota</taxon>
        <taxon>Pucciniomycotina</taxon>
        <taxon>Pucciniomycetes</taxon>
        <taxon>Pucciniales</taxon>
        <taxon>Phakopsoraceae</taxon>
        <taxon>Phakopsora</taxon>
    </lineage>
</organism>
<evidence type="ECO:0000256" key="8">
    <source>
        <dbReference type="ARBA" id="ARBA00023136"/>
    </source>
</evidence>
<dbReference type="GO" id="GO:0000139">
    <property type="term" value="C:Golgi membrane"/>
    <property type="evidence" value="ECO:0007669"/>
    <property type="project" value="UniProtKB-SubCell"/>
</dbReference>
<dbReference type="PANTHER" id="PTHR12952">
    <property type="entry name" value="SYS1"/>
    <property type="match status" value="1"/>
</dbReference>
<protein>
    <submittedName>
        <fullName evidence="11">Integral membrane protein S linking to the trans Golgi network-domain-containing protein</fullName>
    </submittedName>
</protein>
<keyword evidence="3" id="KW-0813">Transport</keyword>
<dbReference type="GO" id="GO:0043001">
    <property type="term" value="P:Golgi to plasma membrane protein transport"/>
    <property type="evidence" value="ECO:0007669"/>
    <property type="project" value="TreeGrafter"/>
</dbReference>
<feature type="compositionally biased region" description="Polar residues" evidence="9">
    <location>
        <begin position="47"/>
        <end position="57"/>
    </location>
</feature>
<evidence type="ECO:0000313" key="11">
    <source>
        <dbReference type="EMBL" id="CAH7666709.1"/>
    </source>
</evidence>
<feature type="transmembrane region" description="Helical" evidence="10">
    <location>
        <begin position="241"/>
        <end position="259"/>
    </location>
</feature>
<dbReference type="EMBL" id="CALTRL010000147">
    <property type="protein sequence ID" value="CAH7666709.1"/>
    <property type="molecule type" value="Genomic_DNA"/>
</dbReference>
<evidence type="ECO:0000256" key="5">
    <source>
        <dbReference type="ARBA" id="ARBA00022927"/>
    </source>
</evidence>
<evidence type="ECO:0000256" key="10">
    <source>
        <dbReference type="SAM" id="Phobius"/>
    </source>
</evidence>
<keyword evidence="12" id="KW-1185">Reference proteome</keyword>
<evidence type="ECO:0000256" key="6">
    <source>
        <dbReference type="ARBA" id="ARBA00022989"/>
    </source>
</evidence>
<comment type="caution">
    <text evidence="11">The sequence shown here is derived from an EMBL/GenBank/DDBJ whole genome shotgun (WGS) entry which is preliminary data.</text>
</comment>
<dbReference type="AlphaFoldDB" id="A0AAV0AGS7"/>
<evidence type="ECO:0000256" key="9">
    <source>
        <dbReference type="SAM" id="MobiDB-lite"/>
    </source>
</evidence>
<keyword evidence="5" id="KW-0653">Protein transport</keyword>
<dbReference type="GO" id="GO:0005829">
    <property type="term" value="C:cytosol"/>
    <property type="evidence" value="ECO:0007669"/>
    <property type="project" value="GOC"/>
</dbReference>